<gene>
    <name evidence="2" type="ORF">SAMN04488007_0035</name>
</gene>
<dbReference type="AlphaFoldDB" id="A0A1M6IJL8"/>
<feature type="chain" id="PRO_5012002696" evidence="1">
    <location>
        <begin position="19"/>
        <end position="347"/>
    </location>
</feature>
<protein>
    <submittedName>
        <fullName evidence="2">Uncharacterized protein</fullName>
    </submittedName>
</protein>
<sequence>MKNYILLLLTFISFSGFSQVSFGARHVGKPSDLKPKALEKFKASTTIFVLSDVIDADEYAKILEETWTVTPYKIVPQSEYDLQEYYNKNYSIAELVGFKRSKTTKMGSVVHSLHTYINIGLYDAETIDEKLSKVKAKKEKKREEKINEIFRNNKKPIAKIYLFPTSDFVNTALSEEKEVIVEKMYTENVFFNYSTGFLKNYFQQTNELIDKGETYWMYEKDYDAKKIASLTTAKLYVPTYITQRTNAFTAEISDGEDKEVEKLFSKYDYDYEFISTEDLDKAIEENKEFYYLRYARANAERFVQVVNSKTGEVIFREYITGLGYNLKAKNLGYLSDVIAKSAKKLAK</sequence>
<keyword evidence="3" id="KW-1185">Reference proteome</keyword>
<accession>A0A1M6IJL8</accession>
<evidence type="ECO:0000256" key="1">
    <source>
        <dbReference type="SAM" id="SignalP"/>
    </source>
</evidence>
<dbReference type="OrthoDB" id="668115at2"/>
<dbReference type="EMBL" id="FQZX01000001">
    <property type="protein sequence ID" value="SHJ34595.1"/>
    <property type="molecule type" value="Genomic_DNA"/>
</dbReference>
<name>A0A1M6IJL8_9FLAO</name>
<feature type="signal peptide" evidence="1">
    <location>
        <begin position="1"/>
        <end position="18"/>
    </location>
</feature>
<evidence type="ECO:0000313" key="2">
    <source>
        <dbReference type="EMBL" id="SHJ34595.1"/>
    </source>
</evidence>
<proteinExistence type="predicted"/>
<keyword evidence="1" id="KW-0732">Signal</keyword>
<reference evidence="3" key="1">
    <citation type="submission" date="2016-11" db="EMBL/GenBank/DDBJ databases">
        <authorList>
            <person name="Varghese N."/>
            <person name="Submissions S."/>
        </authorList>
    </citation>
    <scope>NUCLEOTIDE SEQUENCE [LARGE SCALE GENOMIC DNA]</scope>
    <source>
        <strain evidence="3">DSM 16478</strain>
    </source>
</reference>
<evidence type="ECO:0000313" key="3">
    <source>
        <dbReference type="Proteomes" id="UP000184314"/>
    </source>
</evidence>
<dbReference type="RefSeq" id="WP_073240360.1">
    <property type="nucleotide sequence ID" value="NZ_FQZX01000001.1"/>
</dbReference>
<dbReference type="STRING" id="228958.SAMN04488007_0035"/>
<dbReference type="Proteomes" id="UP000184314">
    <property type="component" value="Unassembled WGS sequence"/>
</dbReference>
<organism evidence="2 3">
    <name type="scientific">Maribacter aquivivus</name>
    <dbReference type="NCBI Taxonomy" id="228958"/>
    <lineage>
        <taxon>Bacteria</taxon>
        <taxon>Pseudomonadati</taxon>
        <taxon>Bacteroidota</taxon>
        <taxon>Flavobacteriia</taxon>
        <taxon>Flavobacteriales</taxon>
        <taxon>Flavobacteriaceae</taxon>
        <taxon>Maribacter</taxon>
    </lineage>
</organism>